<dbReference type="Proteomes" id="UP000775627">
    <property type="component" value="Unassembled WGS sequence"/>
</dbReference>
<proteinExistence type="predicted"/>
<organism evidence="1 2">
    <name type="scientific">Bacillus thuringiensis</name>
    <dbReference type="NCBI Taxonomy" id="1428"/>
    <lineage>
        <taxon>Bacteria</taxon>
        <taxon>Bacillati</taxon>
        <taxon>Bacillota</taxon>
        <taxon>Bacilli</taxon>
        <taxon>Bacillales</taxon>
        <taxon>Bacillaceae</taxon>
        <taxon>Bacillus</taxon>
        <taxon>Bacillus cereus group</taxon>
    </lineage>
</organism>
<reference evidence="1" key="2">
    <citation type="journal article" date="2021" name="J. Invertebr. Pathol.">
        <title>Molecular characterization of a Bacillus thuringiensis strain from Argentina, toxic against Lepidoptera and Coleoptera, based on its whole-genome and Cry protein analysis.</title>
        <authorList>
            <person name="Nicolas Lazarte J."/>
            <person name="Pia Valacco M."/>
            <person name="Moreno S."/>
            <person name="Salerno G.L."/>
            <person name="Beron C.M."/>
        </authorList>
    </citation>
    <scope>NUCLEOTIDE SEQUENCE</scope>
    <source>
        <strain evidence="1">FCC7</strain>
    </source>
</reference>
<evidence type="ECO:0000313" key="1">
    <source>
        <dbReference type="EMBL" id="MBN9901383.1"/>
    </source>
</evidence>
<dbReference type="RefSeq" id="WP_206905995.1">
    <property type="nucleotide sequence ID" value="NZ_JAWUAH010000016.1"/>
</dbReference>
<sequence length="96" mass="11527">MRRSNTMASRFGLVDKIWISFLGRNIVIEYQEVQYGRPIVFFVGEEQFLRPKERDERKARLYLENKCKLIYVREGYLKREVLLAVEQALAKQKDKL</sequence>
<evidence type="ECO:0000313" key="2">
    <source>
        <dbReference type="Proteomes" id="UP000775627"/>
    </source>
</evidence>
<accession>A0AAW4HYS3</accession>
<reference evidence="1" key="1">
    <citation type="submission" date="2019-07" db="EMBL/GenBank/DDBJ databases">
        <authorList>
            <person name="Lazarte J.N."/>
            <person name="Poliero A."/>
            <person name="Beron C."/>
        </authorList>
    </citation>
    <scope>NUCLEOTIDE SEQUENCE</scope>
    <source>
        <strain evidence="1">FCC7</strain>
    </source>
</reference>
<protein>
    <recommendedName>
        <fullName evidence="3">DUF559 domain-containing protein</fullName>
    </recommendedName>
</protein>
<dbReference type="AlphaFoldDB" id="A0AAW4HYS3"/>
<gene>
    <name evidence="1" type="ORF">FME64_29285</name>
</gene>
<comment type="caution">
    <text evidence="1">The sequence shown here is derived from an EMBL/GenBank/DDBJ whole genome shotgun (WGS) entry which is preliminary data.</text>
</comment>
<dbReference type="EMBL" id="VIXF01000006">
    <property type="protein sequence ID" value="MBN9901383.1"/>
    <property type="molecule type" value="Genomic_DNA"/>
</dbReference>
<evidence type="ECO:0008006" key="3">
    <source>
        <dbReference type="Google" id="ProtNLM"/>
    </source>
</evidence>
<name>A0AAW4HYS3_BACTU</name>